<dbReference type="Gene3D" id="1.20.1080.10">
    <property type="entry name" value="Glycerol uptake facilitator protein"/>
    <property type="match status" value="1"/>
</dbReference>
<evidence type="ECO:0000256" key="8">
    <source>
        <dbReference type="SAM" id="MobiDB-lite"/>
    </source>
</evidence>
<feature type="compositionally biased region" description="Low complexity" evidence="8">
    <location>
        <begin position="1"/>
        <end position="13"/>
    </location>
</feature>
<comment type="subcellular location">
    <subcellularLocation>
        <location evidence="1">Membrane</location>
        <topology evidence="1">Multi-pass membrane protein</topology>
    </subcellularLocation>
</comment>
<feature type="transmembrane region" description="Helical" evidence="9">
    <location>
        <begin position="187"/>
        <end position="208"/>
    </location>
</feature>
<dbReference type="EMBL" id="KF649619">
    <property type="protein sequence ID" value="AHB86603.1"/>
    <property type="molecule type" value="mRNA"/>
</dbReference>
<dbReference type="InterPro" id="IPR000425">
    <property type="entry name" value="MIP"/>
</dbReference>
<dbReference type="InterPro" id="IPR034294">
    <property type="entry name" value="Aquaporin_transptr"/>
</dbReference>
<evidence type="ECO:0000256" key="6">
    <source>
        <dbReference type="ARBA" id="ARBA00023136"/>
    </source>
</evidence>
<dbReference type="PROSITE" id="PS00221">
    <property type="entry name" value="MIP"/>
    <property type="match status" value="1"/>
</dbReference>
<keyword evidence="5 9" id="KW-1133">Transmembrane helix</keyword>
<dbReference type="Pfam" id="PF00230">
    <property type="entry name" value="MIP"/>
    <property type="match status" value="1"/>
</dbReference>
<evidence type="ECO:0000256" key="9">
    <source>
        <dbReference type="SAM" id="Phobius"/>
    </source>
</evidence>
<feature type="transmembrane region" description="Helical" evidence="9">
    <location>
        <begin position="66"/>
        <end position="87"/>
    </location>
</feature>
<evidence type="ECO:0000256" key="4">
    <source>
        <dbReference type="ARBA" id="ARBA00022692"/>
    </source>
</evidence>
<comment type="similarity">
    <text evidence="2 7">Belongs to the MIP/aquaporin (TC 1.A.8) family.</text>
</comment>
<name>V5V0Q1_9HEMI</name>
<dbReference type="SUPFAM" id="SSF81338">
    <property type="entry name" value="Aquaporin-like"/>
    <property type="match status" value="1"/>
</dbReference>
<dbReference type="GO" id="GO:0005886">
    <property type="term" value="C:plasma membrane"/>
    <property type="evidence" value="ECO:0007669"/>
    <property type="project" value="TreeGrafter"/>
</dbReference>
<dbReference type="InterPro" id="IPR022357">
    <property type="entry name" value="MIP_CS"/>
</dbReference>
<organism evidence="10">
    <name type="scientific">Bactericera cockerelli</name>
    <name type="common">potato/tomato psyllid</name>
    <dbReference type="NCBI Taxonomy" id="290155"/>
    <lineage>
        <taxon>Eukaryota</taxon>
        <taxon>Metazoa</taxon>
        <taxon>Ecdysozoa</taxon>
        <taxon>Arthropoda</taxon>
        <taxon>Hexapoda</taxon>
        <taxon>Insecta</taxon>
        <taxon>Pterygota</taxon>
        <taxon>Neoptera</taxon>
        <taxon>Paraneoptera</taxon>
        <taxon>Hemiptera</taxon>
        <taxon>Sternorrhyncha</taxon>
        <taxon>Psylloidea</taxon>
        <taxon>Triozidae</taxon>
        <taxon>Bactericera</taxon>
    </lineage>
</organism>
<feature type="transmembrane region" description="Helical" evidence="9">
    <location>
        <begin position="28"/>
        <end position="54"/>
    </location>
</feature>
<protein>
    <submittedName>
        <fullName evidence="10">Aquaporin 5-like protein</fullName>
    </submittedName>
</protein>
<feature type="transmembrane region" description="Helical" evidence="9">
    <location>
        <begin position="107"/>
        <end position="127"/>
    </location>
</feature>
<reference evidence="10" key="1">
    <citation type="submission" date="2014-02" db="EMBL/GenBank/DDBJ databases">
        <title>Identification and expression analysis of aquaporins in the potato psyllid, Bactericera cockerelli.</title>
        <authorList>
            <person name="Ibanez F."/>
            <person name="Hancock J."/>
            <person name="Tamborindeguy C."/>
        </authorList>
    </citation>
    <scope>NUCLEOTIDE SEQUENCE</scope>
</reference>
<keyword evidence="6 9" id="KW-0472">Membrane</keyword>
<feature type="transmembrane region" description="Helical" evidence="9">
    <location>
        <begin position="228"/>
        <end position="249"/>
    </location>
</feature>
<accession>V5V0Q1</accession>
<keyword evidence="4 7" id="KW-0812">Transmembrane</keyword>
<feature type="region of interest" description="Disordered" evidence="8">
    <location>
        <begin position="1"/>
        <end position="22"/>
    </location>
</feature>
<evidence type="ECO:0000256" key="5">
    <source>
        <dbReference type="ARBA" id="ARBA00022989"/>
    </source>
</evidence>
<feature type="transmembrane region" description="Helical" evidence="9">
    <location>
        <begin position="156"/>
        <end position="175"/>
    </location>
</feature>
<dbReference type="InterPro" id="IPR023271">
    <property type="entry name" value="Aquaporin-like"/>
</dbReference>
<sequence length="279" mass="29563">MPSLSLRSSSRSSLGHKKPPVSPRSARLVVLCLGEVLGSAMLMYFGCMSLVSGFSQAPLPGMQGGLMFGFVVSTIIVIFGHISGAHLNPTVSLSAYLLDMIPLIELPVYFVSQIVGCLIGVGLLHVVTPQEILYPLGGSVGFCVTVPHASLTQAQAFLAEFLSTSLLIFTCCGVWDPRNARHGDATPIKFALVIALCSITVGPYTGASMNPARSLAPAVFSQVWTAHWLYWVAPMLASLVSTLTYKYLFSAADSLLAGKSHSTELSEGDVEGSVPMPIN</sequence>
<evidence type="ECO:0000256" key="7">
    <source>
        <dbReference type="RuleBase" id="RU000477"/>
    </source>
</evidence>
<dbReference type="AlphaFoldDB" id="V5V0Q1"/>
<proteinExistence type="evidence at transcript level"/>
<evidence type="ECO:0000256" key="1">
    <source>
        <dbReference type="ARBA" id="ARBA00004141"/>
    </source>
</evidence>
<dbReference type="PANTHER" id="PTHR19139">
    <property type="entry name" value="AQUAPORIN TRANSPORTER"/>
    <property type="match status" value="1"/>
</dbReference>
<evidence type="ECO:0000256" key="3">
    <source>
        <dbReference type="ARBA" id="ARBA00022448"/>
    </source>
</evidence>
<dbReference type="GO" id="GO:0015267">
    <property type="term" value="F:channel activity"/>
    <property type="evidence" value="ECO:0007669"/>
    <property type="project" value="InterPro"/>
</dbReference>
<evidence type="ECO:0000256" key="2">
    <source>
        <dbReference type="ARBA" id="ARBA00006175"/>
    </source>
</evidence>
<keyword evidence="3 7" id="KW-0813">Transport</keyword>
<dbReference type="PANTHER" id="PTHR19139:SF270">
    <property type="entry name" value="ENTOMOGLYCEROPORIN 1-RELATED"/>
    <property type="match status" value="1"/>
</dbReference>
<evidence type="ECO:0000313" key="10">
    <source>
        <dbReference type="EMBL" id="AHB86603.1"/>
    </source>
</evidence>
<dbReference type="PRINTS" id="PR00783">
    <property type="entry name" value="MINTRINSICP"/>
</dbReference>